<dbReference type="GO" id="GO:0042552">
    <property type="term" value="P:myelination"/>
    <property type="evidence" value="ECO:0007669"/>
    <property type="project" value="TreeGrafter"/>
</dbReference>
<protein>
    <submittedName>
        <fullName evidence="8">Mal, T cell differentiation protein 2</fullName>
    </submittedName>
</protein>
<evidence type="ECO:0000256" key="3">
    <source>
        <dbReference type="ARBA" id="ARBA00022989"/>
    </source>
</evidence>
<evidence type="ECO:0000256" key="4">
    <source>
        <dbReference type="ARBA" id="ARBA00023136"/>
    </source>
</evidence>
<dbReference type="InterPro" id="IPR008253">
    <property type="entry name" value="Marvel"/>
</dbReference>
<dbReference type="Proteomes" id="UP000694555">
    <property type="component" value="Unplaced"/>
</dbReference>
<dbReference type="PROSITE" id="PS51225">
    <property type="entry name" value="MARVEL"/>
    <property type="match status" value="1"/>
</dbReference>
<keyword evidence="9" id="KW-1185">Reference proteome</keyword>
<name>A0A8C0HKT1_9AVES</name>
<organism evidence="8 9">
    <name type="scientific">Buteo japonicus</name>
    <dbReference type="NCBI Taxonomy" id="224669"/>
    <lineage>
        <taxon>Eukaryota</taxon>
        <taxon>Metazoa</taxon>
        <taxon>Chordata</taxon>
        <taxon>Craniata</taxon>
        <taxon>Vertebrata</taxon>
        <taxon>Euteleostomi</taxon>
        <taxon>Archelosauria</taxon>
        <taxon>Archosauria</taxon>
        <taxon>Dinosauria</taxon>
        <taxon>Saurischia</taxon>
        <taxon>Theropoda</taxon>
        <taxon>Coelurosauria</taxon>
        <taxon>Aves</taxon>
        <taxon>Neognathae</taxon>
        <taxon>Neoaves</taxon>
        <taxon>Telluraves</taxon>
        <taxon>Accipitrimorphae</taxon>
        <taxon>Accipitriformes</taxon>
        <taxon>Accipitridae</taxon>
        <taxon>Accipitrinae</taxon>
        <taxon>Buteo</taxon>
    </lineage>
</organism>
<evidence type="ECO:0000256" key="5">
    <source>
        <dbReference type="PROSITE-ProRule" id="PRU00581"/>
    </source>
</evidence>
<accession>A0A8C0HKT1</accession>
<evidence type="ECO:0000259" key="7">
    <source>
        <dbReference type="PROSITE" id="PS51225"/>
    </source>
</evidence>
<sequence length="173" mass="19516">TMFSHFLYFPQNERVKFSAAASKSPGFLSLGSLSVFLSLQLFGTIVWILVASTQVPLPLLQGWVMFVAVTAWFLSVVFLCVFLFGYANRIAVNWNQTDFLFHGVTFVFYFGAFLLQAATTSLHYFPRKFNSTTQEKLLADHEYNISIAASIFAFATAVCYGCSTALALRRWRL</sequence>
<feature type="transmembrane region" description="Helical" evidence="6">
    <location>
        <begin position="99"/>
        <end position="125"/>
    </location>
</feature>
<evidence type="ECO:0000256" key="6">
    <source>
        <dbReference type="SAM" id="Phobius"/>
    </source>
</evidence>
<evidence type="ECO:0000313" key="9">
    <source>
        <dbReference type="Proteomes" id="UP000694555"/>
    </source>
</evidence>
<evidence type="ECO:0000313" key="8">
    <source>
        <dbReference type="Ensembl" id="ENSBJAP00000012125.1"/>
    </source>
</evidence>
<reference evidence="8" key="1">
    <citation type="submission" date="2025-08" db="UniProtKB">
        <authorList>
            <consortium name="Ensembl"/>
        </authorList>
    </citation>
    <scope>IDENTIFICATION</scope>
</reference>
<dbReference type="Pfam" id="PF01284">
    <property type="entry name" value="MARVEL"/>
    <property type="match status" value="1"/>
</dbReference>
<proteinExistence type="predicted"/>
<dbReference type="PANTHER" id="PTHR22776:SF42">
    <property type="entry name" value="PROTEIN MAL2"/>
    <property type="match status" value="1"/>
</dbReference>
<evidence type="ECO:0000256" key="2">
    <source>
        <dbReference type="ARBA" id="ARBA00022692"/>
    </source>
</evidence>
<dbReference type="PANTHER" id="PTHR22776">
    <property type="entry name" value="MARVEL-CONTAINING POTENTIAL LIPID RAFT-ASSOCIATED PROTEIN"/>
    <property type="match status" value="1"/>
</dbReference>
<keyword evidence="2 5" id="KW-0812">Transmembrane</keyword>
<dbReference type="GO" id="GO:0019911">
    <property type="term" value="F:structural constituent of myelin sheath"/>
    <property type="evidence" value="ECO:0007669"/>
    <property type="project" value="TreeGrafter"/>
</dbReference>
<dbReference type="InterPro" id="IPR050578">
    <property type="entry name" value="MARVEL-CKLF_proteins"/>
</dbReference>
<feature type="domain" description="MARVEL" evidence="7">
    <location>
        <begin position="27"/>
        <end position="172"/>
    </location>
</feature>
<dbReference type="Ensembl" id="ENSBJAT00000012465.1">
    <property type="protein sequence ID" value="ENSBJAP00000012125.1"/>
    <property type="gene ID" value="ENSBJAG00000008162.1"/>
</dbReference>
<dbReference type="GO" id="GO:0016020">
    <property type="term" value="C:membrane"/>
    <property type="evidence" value="ECO:0007669"/>
    <property type="project" value="UniProtKB-SubCell"/>
</dbReference>
<reference evidence="8" key="2">
    <citation type="submission" date="2025-09" db="UniProtKB">
        <authorList>
            <consortium name="Ensembl"/>
        </authorList>
    </citation>
    <scope>IDENTIFICATION</scope>
</reference>
<feature type="transmembrane region" description="Helical" evidence="6">
    <location>
        <begin position="62"/>
        <end position="87"/>
    </location>
</feature>
<dbReference type="InterPro" id="IPR013295">
    <property type="entry name" value="MAL"/>
</dbReference>
<keyword evidence="3 6" id="KW-1133">Transmembrane helix</keyword>
<feature type="transmembrane region" description="Helical" evidence="6">
    <location>
        <begin position="26"/>
        <end position="50"/>
    </location>
</feature>
<evidence type="ECO:0000256" key="1">
    <source>
        <dbReference type="ARBA" id="ARBA00004141"/>
    </source>
</evidence>
<comment type="subcellular location">
    <subcellularLocation>
        <location evidence="1">Membrane</location>
        <topology evidence="1">Multi-pass membrane protein</topology>
    </subcellularLocation>
</comment>
<feature type="transmembrane region" description="Helical" evidence="6">
    <location>
        <begin position="145"/>
        <end position="168"/>
    </location>
</feature>
<keyword evidence="4 5" id="KW-0472">Membrane</keyword>
<dbReference type="AlphaFoldDB" id="A0A8C0HKT1"/>
<dbReference type="PRINTS" id="PR01884">
    <property type="entry name" value="MALPROTEIN"/>
</dbReference>